<organism evidence="2 3">
    <name type="scientific">Gracilibacillus halophilus YIM-C55.5</name>
    <dbReference type="NCBI Taxonomy" id="1308866"/>
    <lineage>
        <taxon>Bacteria</taxon>
        <taxon>Bacillati</taxon>
        <taxon>Bacillota</taxon>
        <taxon>Bacilli</taxon>
        <taxon>Bacillales</taxon>
        <taxon>Bacillaceae</taxon>
        <taxon>Gracilibacillus</taxon>
    </lineage>
</organism>
<dbReference type="eggNOG" id="ENOG502ZCA8">
    <property type="taxonomic scope" value="Bacteria"/>
</dbReference>
<evidence type="ECO:0000259" key="1">
    <source>
        <dbReference type="Pfam" id="PF13115"/>
    </source>
</evidence>
<evidence type="ECO:0000313" key="2">
    <source>
        <dbReference type="EMBL" id="ENH97239.1"/>
    </source>
</evidence>
<dbReference type="STRING" id="1308866.J416_06627"/>
<dbReference type="InterPro" id="IPR032693">
    <property type="entry name" value="YtkA-like_dom"/>
</dbReference>
<comment type="caution">
    <text evidence="2">The sequence shown here is derived from an EMBL/GenBank/DDBJ whole genome shotgun (WGS) entry which is preliminary data.</text>
</comment>
<proteinExistence type="predicted"/>
<accession>N4WD88</accession>
<gene>
    <name evidence="2" type="ORF">J416_06627</name>
</gene>
<dbReference type="PATRIC" id="fig|1308866.3.peg.1337"/>
<dbReference type="Gene3D" id="2.60.40.10">
    <property type="entry name" value="Immunoglobulins"/>
    <property type="match status" value="1"/>
</dbReference>
<dbReference type="RefSeq" id="WP_003466967.1">
    <property type="nucleotide sequence ID" value="NZ_APML01000021.1"/>
</dbReference>
<sequence>MKKWLFIVCVSIIAFVGCSEQNNSASNENEQEDELKKLEVAFKLPEEARTGEKVTLEATVTYGGEPVEDAEEMNFEYWNVENAKNTTTVESSPQGEGVYTAEVTFDQAGTYEIYAHTTAESYHTMPKKSITINE</sequence>
<dbReference type="AlphaFoldDB" id="N4WD88"/>
<protein>
    <recommendedName>
        <fullName evidence="1">YtkA-like domain-containing protein</fullName>
    </recommendedName>
</protein>
<dbReference type="EMBL" id="APML01000021">
    <property type="protein sequence ID" value="ENH97239.1"/>
    <property type="molecule type" value="Genomic_DNA"/>
</dbReference>
<dbReference type="OrthoDB" id="2679563at2"/>
<evidence type="ECO:0000313" key="3">
    <source>
        <dbReference type="Proteomes" id="UP000012283"/>
    </source>
</evidence>
<reference evidence="2 3" key="1">
    <citation type="submission" date="2013-03" db="EMBL/GenBank/DDBJ databases">
        <title>Draft genome sequence of Gracibacillus halophilus YIM-C55.5, a moderately halophilic and thermophilic organism from the Xiaochaidamu salt lake.</title>
        <authorList>
            <person name="Sugumar T."/>
            <person name="Polireddy D.R."/>
            <person name="Antony A."/>
            <person name="Madhava Y.R."/>
            <person name="Sivakumar N."/>
        </authorList>
    </citation>
    <scope>NUCLEOTIDE SEQUENCE [LARGE SCALE GENOMIC DNA]</scope>
    <source>
        <strain evidence="2 3">YIM-C55.5</strain>
    </source>
</reference>
<dbReference type="Pfam" id="PF13115">
    <property type="entry name" value="YtkA"/>
    <property type="match status" value="1"/>
</dbReference>
<dbReference type="PROSITE" id="PS51257">
    <property type="entry name" value="PROKAR_LIPOPROTEIN"/>
    <property type="match status" value="1"/>
</dbReference>
<dbReference type="InterPro" id="IPR013783">
    <property type="entry name" value="Ig-like_fold"/>
</dbReference>
<keyword evidence="3" id="KW-1185">Reference proteome</keyword>
<name>N4WD88_9BACI</name>
<feature type="domain" description="YtkA-like" evidence="1">
    <location>
        <begin position="34"/>
        <end position="116"/>
    </location>
</feature>
<dbReference type="Proteomes" id="UP000012283">
    <property type="component" value="Unassembled WGS sequence"/>
</dbReference>